<protein>
    <submittedName>
        <fullName evidence="2">Bifunctional DNA primase/polymerase</fullName>
    </submittedName>
</protein>
<comment type="caution">
    <text evidence="2">The sequence shown here is derived from an EMBL/GenBank/DDBJ whole genome shotgun (WGS) entry which is preliminary data.</text>
</comment>
<proteinExistence type="predicted"/>
<evidence type="ECO:0000313" key="2">
    <source>
        <dbReference type="EMBL" id="MFC0542815.1"/>
    </source>
</evidence>
<evidence type="ECO:0000259" key="1">
    <source>
        <dbReference type="SMART" id="SM00943"/>
    </source>
</evidence>
<name>A0ABV6MR73_9PSEU</name>
<evidence type="ECO:0000313" key="3">
    <source>
        <dbReference type="Proteomes" id="UP001589810"/>
    </source>
</evidence>
<reference evidence="2 3" key="1">
    <citation type="submission" date="2024-09" db="EMBL/GenBank/DDBJ databases">
        <authorList>
            <person name="Sun Q."/>
            <person name="Mori K."/>
        </authorList>
    </citation>
    <scope>NUCLEOTIDE SEQUENCE [LARGE SCALE GENOMIC DNA]</scope>
    <source>
        <strain evidence="2 3">TBRC 1432</strain>
    </source>
</reference>
<dbReference type="EMBL" id="JBHLUD010000004">
    <property type="protein sequence ID" value="MFC0542815.1"/>
    <property type="molecule type" value="Genomic_DNA"/>
</dbReference>
<sequence length="192" mass="21363">MSAAARLSSAAVRRALQVAAVEYAVHGWPVVPVSFFDGRNYVCVQADCFEQTLHPVWRLWHDRASADPKVVAAWFRMLTVSVGIRTGVVFDVVSLPEVAATRVQGVLEERRTPTPVAVWRERGRRLFWVARDLPWRPALGRLDARVSSRDGWVPAPPTPTRHGPVQWAVEPAQTEWGIVQHADFLAAAASVQ</sequence>
<dbReference type="Pfam" id="PF09250">
    <property type="entry name" value="Prim-Pol"/>
    <property type="match status" value="1"/>
</dbReference>
<accession>A0ABV6MR73</accession>
<feature type="domain" description="DNA primase/polymerase bifunctional N-terminal" evidence="1">
    <location>
        <begin position="20"/>
        <end position="178"/>
    </location>
</feature>
<dbReference type="SUPFAM" id="SSF56747">
    <property type="entry name" value="Prim-pol domain"/>
    <property type="match status" value="1"/>
</dbReference>
<dbReference type="SMART" id="SM00943">
    <property type="entry name" value="Prim-Pol"/>
    <property type="match status" value="1"/>
</dbReference>
<dbReference type="RefSeq" id="WP_273941229.1">
    <property type="nucleotide sequence ID" value="NZ_CP097263.1"/>
</dbReference>
<dbReference type="Proteomes" id="UP001589810">
    <property type="component" value="Unassembled WGS sequence"/>
</dbReference>
<organism evidence="2 3">
    <name type="scientific">Kutzneria chonburiensis</name>
    <dbReference type="NCBI Taxonomy" id="1483604"/>
    <lineage>
        <taxon>Bacteria</taxon>
        <taxon>Bacillati</taxon>
        <taxon>Actinomycetota</taxon>
        <taxon>Actinomycetes</taxon>
        <taxon>Pseudonocardiales</taxon>
        <taxon>Pseudonocardiaceae</taxon>
        <taxon>Kutzneria</taxon>
    </lineage>
</organism>
<dbReference type="InterPro" id="IPR015330">
    <property type="entry name" value="DNA_primase/pol_bifunc_N"/>
</dbReference>
<gene>
    <name evidence="2" type="ORF">ACFFH7_15060</name>
</gene>
<keyword evidence="3" id="KW-1185">Reference proteome</keyword>